<dbReference type="EC" id="2.1.1.360" evidence="2 11"/>
<keyword evidence="8 11" id="KW-0539">Nucleus</keyword>
<keyword evidence="5 11" id="KW-0808">Transferase</keyword>
<dbReference type="InterPro" id="IPR025789">
    <property type="entry name" value="DOT1_dom"/>
</dbReference>
<organism evidence="12 13">
    <name type="scientific">Sarcoptes scabiei</name>
    <name type="common">Itch mite</name>
    <name type="synonym">Acarus scabiei</name>
    <dbReference type="NCBI Taxonomy" id="52283"/>
    <lineage>
        <taxon>Eukaryota</taxon>
        <taxon>Metazoa</taxon>
        <taxon>Ecdysozoa</taxon>
        <taxon>Arthropoda</taxon>
        <taxon>Chelicerata</taxon>
        <taxon>Arachnida</taxon>
        <taxon>Acari</taxon>
        <taxon>Acariformes</taxon>
        <taxon>Sarcoptiformes</taxon>
        <taxon>Astigmata</taxon>
        <taxon>Psoroptidia</taxon>
        <taxon>Sarcoptoidea</taxon>
        <taxon>Sarcoptidae</taxon>
        <taxon>Sarcoptinae</taxon>
        <taxon>Sarcoptes</taxon>
    </lineage>
</organism>
<dbReference type="SUPFAM" id="SSF53335">
    <property type="entry name" value="S-adenosyl-L-methionine-dependent methyltransferases"/>
    <property type="match status" value="1"/>
</dbReference>
<keyword evidence="6 11" id="KW-0949">S-adenosyl-L-methionine</keyword>
<evidence type="ECO:0000256" key="4">
    <source>
        <dbReference type="ARBA" id="ARBA00022603"/>
    </source>
</evidence>
<evidence type="ECO:0000256" key="1">
    <source>
        <dbReference type="ARBA" id="ARBA00004123"/>
    </source>
</evidence>
<dbReference type="VEuPathDB" id="VectorBase:SSCA007980"/>
<sequence length="84" mass="9988">MEKNFRFWFQWFGLTYSDFTIYRGDFFDEKYLTMITGADFIFVNNFAFGPSVDHKLKGYFENLKDGSKILSSKAFCSLNFSHVY</sequence>
<comment type="catalytic activity">
    <reaction evidence="10 11">
        <text>L-lysyl(79)-[histone H3] + 3 S-adenosyl-L-methionine = N(6),N(6),N(6)-trimethyl-L-lysyl(79)-[histone H3] + 3 S-adenosyl-L-homocysteine + 3 H(+)</text>
        <dbReference type="Rhea" id="RHEA:60328"/>
        <dbReference type="Rhea" id="RHEA-COMP:15549"/>
        <dbReference type="Rhea" id="RHEA-COMP:15552"/>
        <dbReference type="ChEBI" id="CHEBI:15378"/>
        <dbReference type="ChEBI" id="CHEBI:29969"/>
        <dbReference type="ChEBI" id="CHEBI:57856"/>
        <dbReference type="ChEBI" id="CHEBI:59789"/>
        <dbReference type="ChEBI" id="CHEBI:61961"/>
        <dbReference type="EC" id="2.1.1.360"/>
    </reaction>
</comment>
<dbReference type="GO" id="GO:0032259">
    <property type="term" value="P:methylation"/>
    <property type="evidence" value="ECO:0007669"/>
    <property type="project" value="UniProtKB-KW"/>
</dbReference>
<evidence type="ECO:0000256" key="9">
    <source>
        <dbReference type="ARBA" id="ARBA00029821"/>
    </source>
</evidence>
<dbReference type="Proteomes" id="UP000616769">
    <property type="component" value="Unassembled WGS sequence"/>
</dbReference>
<dbReference type="PANTHER" id="PTHR21451">
    <property type="entry name" value="HISTONE H3 METHYLTRANSFERASE"/>
    <property type="match status" value="1"/>
</dbReference>
<name>A0A131ZYT4_SARSC</name>
<dbReference type="InterPro" id="IPR029063">
    <property type="entry name" value="SAM-dependent_MTases_sf"/>
</dbReference>
<dbReference type="OrthoDB" id="443402at2759"/>
<protein>
    <recommendedName>
        <fullName evidence="3 11">Histone-lysine N-methyltransferase, H3 lysine-79 specific</fullName>
        <ecNumber evidence="2 11">2.1.1.360</ecNumber>
    </recommendedName>
    <alternativeName>
        <fullName evidence="9 11">Histone H3-K79 methyltransferase</fullName>
    </alternativeName>
</protein>
<evidence type="ECO:0000256" key="5">
    <source>
        <dbReference type="ARBA" id="ARBA00022679"/>
    </source>
</evidence>
<evidence type="ECO:0000256" key="6">
    <source>
        <dbReference type="ARBA" id="ARBA00022691"/>
    </source>
</evidence>
<evidence type="ECO:0000256" key="7">
    <source>
        <dbReference type="ARBA" id="ARBA00022853"/>
    </source>
</evidence>
<dbReference type="PANTHER" id="PTHR21451:SF0">
    <property type="entry name" value="HISTONE-LYSINE N-METHYLTRANSFERASE, H3 LYSINE-79 SPECIFIC"/>
    <property type="match status" value="1"/>
</dbReference>
<keyword evidence="4 11" id="KW-0489">Methyltransferase</keyword>
<keyword evidence="7 11" id="KW-0156">Chromatin regulator</keyword>
<dbReference type="InterPro" id="IPR030445">
    <property type="entry name" value="H3-K79_meTrfase"/>
</dbReference>
<dbReference type="GO" id="GO:0006281">
    <property type="term" value="P:DNA repair"/>
    <property type="evidence" value="ECO:0007669"/>
    <property type="project" value="TreeGrafter"/>
</dbReference>
<evidence type="ECO:0000313" key="12">
    <source>
        <dbReference type="EMBL" id="KPM04022.1"/>
    </source>
</evidence>
<accession>A0A131ZYT4</accession>
<comment type="similarity">
    <text evidence="11">Belongs to the class I-like SAM-binding methyltransferase superfamily. DOT1 family.</text>
</comment>
<dbReference type="GO" id="GO:0140956">
    <property type="term" value="F:histone H3K79 trimethyltransferase activity"/>
    <property type="evidence" value="ECO:0007669"/>
    <property type="project" value="UniProtKB-EC"/>
</dbReference>
<dbReference type="GO" id="GO:0000077">
    <property type="term" value="P:DNA damage checkpoint signaling"/>
    <property type="evidence" value="ECO:0007669"/>
    <property type="project" value="TreeGrafter"/>
</dbReference>
<evidence type="ECO:0000256" key="11">
    <source>
        <dbReference type="RuleBase" id="RU271113"/>
    </source>
</evidence>
<dbReference type="EMBL" id="JXLN01007029">
    <property type="protein sequence ID" value="KPM04022.1"/>
    <property type="molecule type" value="Genomic_DNA"/>
</dbReference>
<reference evidence="12 13" key="1">
    <citation type="journal article" date="2015" name="Parasit. Vectors">
        <title>Draft genome of the scabies mite.</title>
        <authorList>
            <person name="Rider S.D.Jr."/>
            <person name="Morgan M.S."/>
            <person name="Arlian L.G."/>
        </authorList>
    </citation>
    <scope>NUCLEOTIDE SEQUENCE [LARGE SCALE GENOMIC DNA]</scope>
    <source>
        <strain evidence="12">Arlian Lab</strain>
    </source>
</reference>
<evidence type="ECO:0000256" key="10">
    <source>
        <dbReference type="ARBA" id="ARBA00047770"/>
    </source>
</evidence>
<comment type="caution">
    <text evidence="12">The sequence shown here is derived from an EMBL/GenBank/DDBJ whole genome shotgun (WGS) entry which is preliminary data.</text>
</comment>
<dbReference type="AlphaFoldDB" id="A0A131ZYT4"/>
<comment type="miscellaneous">
    <text evidence="11">In contrast to other lysine histone methyltransferases, it does not contain a SET domain, suggesting the existence of another mechanism for methylation of lysine residues of histones.</text>
</comment>
<evidence type="ECO:0000256" key="3">
    <source>
        <dbReference type="ARBA" id="ARBA00020987"/>
    </source>
</evidence>
<evidence type="ECO:0000256" key="8">
    <source>
        <dbReference type="ARBA" id="ARBA00023242"/>
    </source>
</evidence>
<dbReference type="Pfam" id="PF08123">
    <property type="entry name" value="DOT1"/>
    <property type="match status" value="1"/>
</dbReference>
<evidence type="ECO:0000256" key="2">
    <source>
        <dbReference type="ARBA" id="ARBA00012190"/>
    </source>
</evidence>
<proteinExistence type="inferred from homology"/>
<dbReference type="GO" id="GO:0005634">
    <property type="term" value="C:nucleus"/>
    <property type="evidence" value="ECO:0007669"/>
    <property type="project" value="UniProtKB-SubCell"/>
</dbReference>
<comment type="subcellular location">
    <subcellularLocation>
        <location evidence="1 11">Nucleus</location>
    </subcellularLocation>
</comment>
<dbReference type="PROSITE" id="PS51569">
    <property type="entry name" value="DOT1"/>
    <property type="match status" value="1"/>
</dbReference>
<dbReference type="Gene3D" id="3.40.50.150">
    <property type="entry name" value="Vaccinia Virus protein VP39"/>
    <property type="match status" value="1"/>
</dbReference>
<comment type="function">
    <text evidence="11">Histone methyltransferase that specifically trimethylates histone H3 to form H3K79me3. This methylation is required for telomere silencing and for the pachytene checkpoint during the meiotic cell cycle by allowing the recruitment of RAD9 to double strand breaks. Nucleosomes are preferred as substrate compared to free histone.</text>
</comment>
<evidence type="ECO:0000313" key="13">
    <source>
        <dbReference type="Proteomes" id="UP000616769"/>
    </source>
</evidence>
<gene>
    <name evidence="12" type="ORF">QR98_0024610</name>
</gene>